<feature type="transmembrane region" description="Helical" evidence="6">
    <location>
        <begin position="216"/>
        <end position="233"/>
    </location>
</feature>
<keyword evidence="3" id="KW-0133">Cell shape</keyword>
<feature type="transmembrane region" description="Helical" evidence="6">
    <location>
        <begin position="86"/>
        <end position="107"/>
    </location>
</feature>
<feature type="transmembrane region" description="Helical" evidence="6">
    <location>
        <begin position="355"/>
        <end position="377"/>
    </location>
</feature>
<feature type="transmembrane region" description="Helical" evidence="6">
    <location>
        <begin position="323"/>
        <end position="343"/>
    </location>
</feature>
<feature type="transmembrane region" description="Helical" evidence="6">
    <location>
        <begin position="239"/>
        <end position="258"/>
    </location>
</feature>
<feature type="transmembrane region" description="Helical" evidence="6">
    <location>
        <begin position="195"/>
        <end position="211"/>
    </location>
</feature>
<dbReference type="Pfam" id="PF01098">
    <property type="entry name" value="FTSW_RODA_SPOVE"/>
    <property type="match status" value="1"/>
</dbReference>
<keyword evidence="2 6" id="KW-0812">Transmembrane</keyword>
<keyword evidence="4 6" id="KW-1133">Transmembrane helix</keyword>
<dbReference type="InterPro" id="IPR001182">
    <property type="entry name" value="FtsW/RodA"/>
</dbReference>
<accession>A0ABU3NXG2</accession>
<evidence type="ECO:0000256" key="4">
    <source>
        <dbReference type="ARBA" id="ARBA00022989"/>
    </source>
</evidence>
<feature type="transmembrane region" description="Helical" evidence="6">
    <location>
        <begin position="389"/>
        <end position="410"/>
    </location>
</feature>
<reference evidence="7 8" key="1">
    <citation type="submission" date="2023-07" db="EMBL/GenBank/DDBJ databases">
        <title>The novel representative of Negativicutes class, Anaeroselena agilis gen. nov. sp. nov.</title>
        <authorList>
            <person name="Prokofeva M.I."/>
            <person name="Elcheninov A.G."/>
            <person name="Klyukina A."/>
            <person name="Kublanov I.V."/>
            <person name="Frolov E.N."/>
            <person name="Podosokorskaya O.A."/>
        </authorList>
    </citation>
    <scope>NUCLEOTIDE SEQUENCE [LARGE SCALE GENOMIC DNA]</scope>
    <source>
        <strain evidence="7 8">4137-cl</strain>
    </source>
</reference>
<feature type="transmembrane region" description="Helical" evidence="6">
    <location>
        <begin position="33"/>
        <end position="53"/>
    </location>
</feature>
<dbReference type="PANTHER" id="PTHR30474:SF3">
    <property type="entry name" value="PEPTIDOGLYCAN GLYCOSYLTRANSFERASE RODA"/>
    <property type="match status" value="1"/>
</dbReference>
<dbReference type="PANTHER" id="PTHR30474">
    <property type="entry name" value="CELL CYCLE PROTEIN"/>
    <property type="match status" value="1"/>
</dbReference>
<name>A0ABU3NXG2_9FIRM</name>
<feature type="transmembrane region" description="Helical" evidence="6">
    <location>
        <begin position="119"/>
        <end position="137"/>
    </location>
</feature>
<evidence type="ECO:0000313" key="8">
    <source>
        <dbReference type="Proteomes" id="UP001254848"/>
    </source>
</evidence>
<dbReference type="RefSeq" id="WP_413780012.1">
    <property type="nucleotide sequence ID" value="NZ_JAUOZS010000001.1"/>
</dbReference>
<feature type="transmembrane region" description="Helical" evidence="6">
    <location>
        <begin position="279"/>
        <end position="303"/>
    </location>
</feature>
<comment type="subcellular location">
    <subcellularLocation>
        <location evidence="1">Membrane</location>
        <topology evidence="1">Multi-pass membrane protein</topology>
    </subcellularLocation>
</comment>
<proteinExistence type="predicted"/>
<dbReference type="Proteomes" id="UP001254848">
    <property type="component" value="Unassembled WGS sequence"/>
</dbReference>
<gene>
    <name evidence="7" type="ORF">Q4T40_09635</name>
</gene>
<evidence type="ECO:0000256" key="6">
    <source>
        <dbReference type="SAM" id="Phobius"/>
    </source>
</evidence>
<sequence length="418" mass="44328">MDTKRECCLLLLAGAILLAGVLAVSLVSGAPNFRALGAAAGLALAWPVAHFALRRAGHLGDGLLLPLAAVLTALGLIMVLRLKPGLFMVQALWAAFGLAAYLGSAFFFRQAERWSEYKYFWGLAGIALLLATALFGVDIGGNRNWLFIGPVHFQPSEFAKLFIVLFLAAYLNERREVLTFATRRYGPLILPQPRIMAPLLAVWGLAMLMLVGQRDLGAALLYFGTATAMIYLASGRPGYLLWGAGMFLVGSSLAYAIYPHVRARIDIWLDPWADPSGRAYQVIQSLFALGSGGALGSGLGYGFPGLVPEVHTDFIFAAIGEELGLAGAGAVMLLYILLVYRAFRAALLAASPFRALLAGGLAVLLALQVLVIVGGVTKFLPLTGVTLPLVSYGGSSVVATFILLGMVLAMSEKRPTGA</sequence>
<organism evidence="7 8">
    <name type="scientific">Anaeroselena agilis</name>
    <dbReference type="NCBI Taxonomy" id="3063788"/>
    <lineage>
        <taxon>Bacteria</taxon>
        <taxon>Bacillati</taxon>
        <taxon>Bacillota</taxon>
        <taxon>Negativicutes</taxon>
        <taxon>Acetonemataceae</taxon>
        <taxon>Anaeroselena</taxon>
    </lineage>
</organism>
<comment type="caution">
    <text evidence="7">The sequence shown here is derived from an EMBL/GenBank/DDBJ whole genome shotgun (WGS) entry which is preliminary data.</text>
</comment>
<evidence type="ECO:0000256" key="2">
    <source>
        <dbReference type="ARBA" id="ARBA00022692"/>
    </source>
</evidence>
<keyword evidence="8" id="KW-1185">Reference proteome</keyword>
<evidence type="ECO:0000256" key="1">
    <source>
        <dbReference type="ARBA" id="ARBA00004141"/>
    </source>
</evidence>
<keyword evidence="5 6" id="KW-0472">Membrane</keyword>
<dbReference type="EMBL" id="JAUOZS010000001">
    <property type="protein sequence ID" value="MDT8901501.1"/>
    <property type="molecule type" value="Genomic_DNA"/>
</dbReference>
<evidence type="ECO:0000256" key="5">
    <source>
        <dbReference type="ARBA" id="ARBA00023136"/>
    </source>
</evidence>
<evidence type="ECO:0000313" key="7">
    <source>
        <dbReference type="EMBL" id="MDT8901501.1"/>
    </source>
</evidence>
<evidence type="ECO:0000256" key="3">
    <source>
        <dbReference type="ARBA" id="ARBA00022960"/>
    </source>
</evidence>
<protein>
    <submittedName>
        <fullName evidence="7">FtsW/RodA/SpoVE family cell cycle protein</fullName>
    </submittedName>
</protein>
<feature type="transmembrane region" description="Helical" evidence="6">
    <location>
        <begin position="62"/>
        <end position="80"/>
    </location>
</feature>